<keyword evidence="2" id="KW-1185">Reference proteome</keyword>
<organism evidence="1 2">
    <name type="scientific">Cannabis sativa</name>
    <name type="common">Hemp</name>
    <name type="synonym">Marijuana</name>
    <dbReference type="NCBI Taxonomy" id="3483"/>
    <lineage>
        <taxon>Eukaryota</taxon>
        <taxon>Viridiplantae</taxon>
        <taxon>Streptophyta</taxon>
        <taxon>Embryophyta</taxon>
        <taxon>Tracheophyta</taxon>
        <taxon>Spermatophyta</taxon>
        <taxon>Magnoliopsida</taxon>
        <taxon>eudicotyledons</taxon>
        <taxon>Gunneridae</taxon>
        <taxon>Pentapetalae</taxon>
        <taxon>rosids</taxon>
        <taxon>fabids</taxon>
        <taxon>Rosales</taxon>
        <taxon>Cannabaceae</taxon>
        <taxon>Cannabis</taxon>
    </lineage>
</organism>
<dbReference type="Proteomes" id="UP000596661">
    <property type="component" value="Chromosome 8"/>
</dbReference>
<reference evidence="1" key="2">
    <citation type="submission" date="2021-03" db="UniProtKB">
        <authorList>
            <consortium name="EnsemblPlants"/>
        </authorList>
    </citation>
    <scope>IDENTIFICATION</scope>
</reference>
<dbReference type="Gramene" id="evm.model.08.1078">
    <property type="protein sequence ID" value="cds.evm.model.08.1078"/>
    <property type="gene ID" value="evm.TU.08.1078"/>
</dbReference>
<dbReference type="AlphaFoldDB" id="A0A803Q7J2"/>
<evidence type="ECO:0000313" key="1">
    <source>
        <dbReference type="EnsemblPlants" id="cds.evm.model.08.1078"/>
    </source>
</evidence>
<dbReference type="EnsemblPlants" id="evm.model.08.1078">
    <property type="protein sequence ID" value="cds.evm.model.08.1078"/>
    <property type="gene ID" value="evm.TU.08.1078"/>
</dbReference>
<evidence type="ECO:0000313" key="2">
    <source>
        <dbReference type="Proteomes" id="UP000596661"/>
    </source>
</evidence>
<dbReference type="EMBL" id="UZAU01000699">
    <property type="status" value="NOT_ANNOTATED_CDS"/>
    <property type="molecule type" value="Genomic_DNA"/>
</dbReference>
<sequence>MTLAATVASLLYNIWMLRNICFWDNEKLETVNLVKELKLGIIAEAGCLSKTLIDQGFAVSELGGMDGFMRKLRESEDWMESLHSEGLVEKALRKRDQVKLKITDDVIASNQKDFLNAQEEIQGLSAKLKTLEELHKIDLETTASIASRTKFLCAGNQTNFELRLHFMLDPEATVVRFWEKNKKLEQAFAVQVGPRLPPSVD</sequence>
<accession>A0A803Q7J2</accession>
<proteinExistence type="predicted"/>
<reference evidence="1" key="1">
    <citation type="submission" date="2018-11" db="EMBL/GenBank/DDBJ databases">
        <authorList>
            <person name="Grassa J C."/>
        </authorList>
    </citation>
    <scope>NUCLEOTIDE SEQUENCE [LARGE SCALE GENOMIC DNA]</scope>
</reference>
<name>A0A803Q7J2_CANSA</name>
<protein>
    <submittedName>
        <fullName evidence="1">Uncharacterized protein</fullName>
    </submittedName>
</protein>